<reference evidence="5 6" key="1">
    <citation type="submission" date="2018-02" db="EMBL/GenBank/DDBJ databases">
        <title>Draft genome of wild Prunus yedoensis var. nudiflora.</title>
        <authorList>
            <person name="Baek S."/>
            <person name="Kim J.-H."/>
            <person name="Choi K."/>
            <person name="Kim G.-B."/>
            <person name="Cho A."/>
            <person name="Jang H."/>
            <person name="Shin C.-H."/>
            <person name="Yu H.-J."/>
            <person name="Mun J.-H."/>
        </authorList>
    </citation>
    <scope>NUCLEOTIDE SEQUENCE [LARGE SCALE GENOMIC DNA]</scope>
    <source>
        <strain evidence="6">cv. Jeju island</strain>
        <tissue evidence="5">Leaf</tissue>
    </source>
</reference>
<evidence type="ECO:0000256" key="3">
    <source>
        <dbReference type="ARBA" id="ARBA00023180"/>
    </source>
</evidence>
<proteinExistence type="predicted"/>
<evidence type="ECO:0000256" key="2">
    <source>
        <dbReference type="ARBA" id="ARBA00023157"/>
    </source>
</evidence>
<dbReference type="InterPro" id="IPR036426">
    <property type="entry name" value="Bulb-type_lectin_dom_sf"/>
</dbReference>
<comment type="caution">
    <text evidence="5">The sequence shown here is derived from an EMBL/GenBank/DDBJ whole genome shotgun (WGS) entry which is preliminary data.</text>
</comment>
<dbReference type="EMBL" id="PJQY01003945">
    <property type="protein sequence ID" value="PQM33284.1"/>
    <property type="molecule type" value="Genomic_DNA"/>
</dbReference>
<sequence>MQKGFKDKLTADGQFRLKEAATGKPIWVADSAGTGVAYAAILDTGNFVLANLKSINLWESFDQPTDTILPTQTLNQEAILFDIRKQITQEGDSSLPCNMMGILCFTRKISHWILLILLIGQLKHLMVALRTSTRAQLLSMMEFLDTICTLKVLAQLWEGGPWLGLLCPMCLQIYALLVEYTGGGVCGFNSLCRHDDEGPSCQCPYGYSYIDPNDVLKGCKQDFVSQSCDEASLETDSFYFQEMQNTDWPYSEYDHFQPVIEDWCRQSCLSDCFCAVAIFRKNECWKKRFPLSNGVIDPLWDSF</sequence>
<name>A0A314UA24_PRUYE</name>
<keyword evidence="3" id="KW-0325">Glycoprotein</keyword>
<evidence type="ECO:0000259" key="4">
    <source>
        <dbReference type="PROSITE" id="PS50927"/>
    </source>
</evidence>
<keyword evidence="5" id="KW-0808">Transferase</keyword>
<dbReference type="InterPro" id="IPR001480">
    <property type="entry name" value="Bulb-type_lectin_dom"/>
</dbReference>
<dbReference type="PANTHER" id="PTHR47976">
    <property type="entry name" value="G-TYPE LECTIN S-RECEPTOR-LIKE SERINE/THREONINE-PROTEIN KINASE SD2-5"/>
    <property type="match status" value="1"/>
</dbReference>
<dbReference type="SUPFAM" id="SSF51110">
    <property type="entry name" value="alpha-D-mannose-specific plant lectins"/>
    <property type="match status" value="1"/>
</dbReference>
<dbReference type="PROSITE" id="PS50927">
    <property type="entry name" value="BULB_LECTIN"/>
    <property type="match status" value="1"/>
</dbReference>
<dbReference type="Proteomes" id="UP000250321">
    <property type="component" value="Unassembled WGS sequence"/>
</dbReference>
<dbReference type="PANTHER" id="PTHR47976:SF108">
    <property type="entry name" value="G-TYPE LECTIN S-RECEPTOR-LIKE SERINE_THREONINE-PROTEIN KINASE LECRK1"/>
    <property type="match status" value="1"/>
</dbReference>
<protein>
    <submittedName>
        <fullName evidence="5">G-type lectin S-receptor-like serine/threonine-protein kinase LECRK3</fullName>
    </submittedName>
</protein>
<accession>A0A314UA24</accession>
<evidence type="ECO:0000313" key="6">
    <source>
        <dbReference type="Proteomes" id="UP000250321"/>
    </source>
</evidence>
<dbReference type="OrthoDB" id="5857966at2759"/>
<dbReference type="AlphaFoldDB" id="A0A314UA24"/>
<dbReference type="Gene3D" id="2.90.10.30">
    <property type="match status" value="1"/>
</dbReference>
<keyword evidence="1" id="KW-0732">Signal</keyword>
<keyword evidence="5" id="KW-0430">Lectin</keyword>
<keyword evidence="5" id="KW-0675">Receptor</keyword>
<dbReference type="InterPro" id="IPR051343">
    <property type="entry name" value="G-type_lectin_kinases/EP1-like"/>
</dbReference>
<keyword evidence="2" id="KW-1015">Disulfide bond</keyword>
<organism evidence="5 6">
    <name type="scientific">Prunus yedoensis var. nudiflora</name>
    <dbReference type="NCBI Taxonomy" id="2094558"/>
    <lineage>
        <taxon>Eukaryota</taxon>
        <taxon>Viridiplantae</taxon>
        <taxon>Streptophyta</taxon>
        <taxon>Embryophyta</taxon>
        <taxon>Tracheophyta</taxon>
        <taxon>Spermatophyta</taxon>
        <taxon>Magnoliopsida</taxon>
        <taxon>eudicotyledons</taxon>
        <taxon>Gunneridae</taxon>
        <taxon>Pentapetalae</taxon>
        <taxon>rosids</taxon>
        <taxon>fabids</taxon>
        <taxon>Rosales</taxon>
        <taxon>Rosaceae</taxon>
        <taxon>Amygdaloideae</taxon>
        <taxon>Amygdaleae</taxon>
        <taxon>Prunus</taxon>
    </lineage>
</organism>
<evidence type="ECO:0000256" key="1">
    <source>
        <dbReference type="ARBA" id="ARBA00022729"/>
    </source>
</evidence>
<keyword evidence="6" id="KW-1185">Reference proteome</keyword>
<evidence type="ECO:0000313" key="5">
    <source>
        <dbReference type="EMBL" id="PQM33284.1"/>
    </source>
</evidence>
<gene>
    <name evidence="5" type="ORF">Pyn_34682</name>
</gene>
<feature type="domain" description="Bulb-type lectin" evidence="4">
    <location>
        <begin position="1"/>
        <end position="62"/>
    </location>
</feature>
<dbReference type="GO" id="GO:0030246">
    <property type="term" value="F:carbohydrate binding"/>
    <property type="evidence" value="ECO:0007669"/>
    <property type="project" value="UniProtKB-KW"/>
</dbReference>
<dbReference type="Pfam" id="PF01453">
    <property type="entry name" value="B_lectin"/>
    <property type="match status" value="1"/>
</dbReference>
<dbReference type="STRING" id="2094558.A0A314UA24"/>
<keyword evidence="5" id="KW-0418">Kinase</keyword>
<dbReference type="GO" id="GO:0016301">
    <property type="term" value="F:kinase activity"/>
    <property type="evidence" value="ECO:0007669"/>
    <property type="project" value="UniProtKB-KW"/>
</dbReference>